<dbReference type="Proteomes" id="UP001218218">
    <property type="component" value="Unassembled WGS sequence"/>
</dbReference>
<reference evidence="2" key="1">
    <citation type="submission" date="2023-03" db="EMBL/GenBank/DDBJ databases">
        <title>Massive genome expansion in bonnet fungi (Mycena s.s.) driven by repeated elements and novel gene families across ecological guilds.</title>
        <authorList>
            <consortium name="Lawrence Berkeley National Laboratory"/>
            <person name="Harder C.B."/>
            <person name="Miyauchi S."/>
            <person name="Viragh M."/>
            <person name="Kuo A."/>
            <person name="Thoen E."/>
            <person name="Andreopoulos B."/>
            <person name="Lu D."/>
            <person name="Skrede I."/>
            <person name="Drula E."/>
            <person name="Henrissat B."/>
            <person name="Morin E."/>
            <person name="Kohler A."/>
            <person name="Barry K."/>
            <person name="LaButti K."/>
            <person name="Morin E."/>
            <person name="Salamov A."/>
            <person name="Lipzen A."/>
            <person name="Mereny Z."/>
            <person name="Hegedus B."/>
            <person name="Baldrian P."/>
            <person name="Stursova M."/>
            <person name="Weitz H."/>
            <person name="Taylor A."/>
            <person name="Grigoriev I.V."/>
            <person name="Nagy L.G."/>
            <person name="Martin F."/>
            <person name="Kauserud H."/>
        </authorList>
    </citation>
    <scope>NUCLEOTIDE SEQUENCE</scope>
    <source>
        <strain evidence="2">CBHHK002</strain>
    </source>
</reference>
<gene>
    <name evidence="2" type="ORF">DFH08DRAFT_870829</name>
</gene>
<feature type="compositionally biased region" description="Low complexity" evidence="1">
    <location>
        <begin position="175"/>
        <end position="185"/>
    </location>
</feature>
<feature type="region of interest" description="Disordered" evidence="1">
    <location>
        <begin position="75"/>
        <end position="95"/>
    </location>
</feature>
<name>A0AAD7A061_9AGAR</name>
<keyword evidence="3" id="KW-1185">Reference proteome</keyword>
<organism evidence="2 3">
    <name type="scientific">Mycena albidolilacea</name>
    <dbReference type="NCBI Taxonomy" id="1033008"/>
    <lineage>
        <taxon>Eukaryota</taxon>
        <taxon>Fungi</taxon>
        <taxon>Dikarya</taxon>
        <taxon>Basidiomycota</taxon>
        <taxon>Agaricomycotina</taxon>
        <taxon>Agaricomycetes</taxon>
        <taxon>Agaricomycetidae</taxon>
        <taxon>Agaricales</taxon>
        <taxon>Marasmiineae</taxon>
        <taxon>Mycenaceae</taxon>
        <taxon>Mycena</taxon>
    </lineage>
</organism>
<dbReference type="AlphaFoldDB" id="A0AAD7A061"/>
<evidence type="ECO:0000313" key="2">
    <source>
        <dbReference type="EMBL" id="KAJ7346250.1"/>
    </source>
</evidence>
<protein>
    <submittedName>
        <fullName evidence="2">Uncharacterized protein</fullName>
    </submittedName>
</protein>
<evidence type="ECO:0000256" key="1">
    <source>
        <dbReference type="SAM" id="MobiDB-lite"/>
    </source>
</evidence>
<comment type="caution">
    <text evidence="2">The sequence shown here is derived from an EMBL/GenBank/DDBJ whole genome shotgun (WGS) entry which is preliminary data.</text>
</comment>
<accession>A0AAD7A061</accession>
<evidence type="ECO:0000313" key="3">
    <source>
        <dbReference type="Proteomes" id="UP001218218"/>
    </source>
</evidence>
<proteinExistence type="predicted"/>
<sequence length="204" mass="24093">MLKYNMLADVQVGAQLAQIFTYCTRRRDVRMASIELRPVNLGSLGAERWHISDTSRIVRSSKISQPVSVALSHHYNQQHDVQSPPRFRPRRQPPRSDYCVADLRTRGWVEIQTVVWSKQQCVRQRPPGVLQRTFLQYPQWALSRVPGHRRRLPDWRPLLRRAHLQRPVWQMQLSSQGLSSSVSRQAPQRRQSREQTRHMYLQLD</sequence>
<dbReference type="EMBL" id="JARIHO010000021">
    <property type="protein sequence ID" value="KAJ7346250.1"/>
    <property type="molecule type" value="Genomic_DNA"/>
</dbReference>
<feature type="region of interest" description="Disordered" evidence="1">
    <location>
        <begin position="175"/>
        <end position="197"/>
    </location>
</feature>